<accession>A0A8S5LDT7</accession>
<sequence length="102" mass="10589">MGEINAEAVAAHLGDASPQTLTELQPAVDAVNAWVGGFHPESPWSAAIHLGAVMLAATIYRRRNTPSGVEVFGDGGIAHVARSDPHVSQLLGLGGWTRPQVG</sequence>
<proteinExistence type="predicted"/>
<evidence type="ECO:0000313" key="1">
    <source>
        <dbReference type="EMBL" id="DAD68057.1"/>
    </source>
</evidence>
<organism evidence="1">
    <name type="scientific">Siphoviridae sp. ctRlz6</name>
    <dbReference type="NCBI Taxonomy" id="2823581"/>
    <lineage>
        <taxon>Viruses</taxon>
        <taxon>Duplodnaviria</taxon>
        <taxon>Heunggongvirae</taxon>
        <taxon>Uroviricota</taxon>
        <taxon>Caudoviricetes</taxon>
    </lineage>
</organism>
<reference evidence="1" key="1">
    <citation type="journal article" date="2021" name="Proc. Natl. Acad. Sci. U.S.A.">
        <title>A Catalog of Tens of Thousands of Viruses from Human Metagenomes Reveals Hidden Associations with Chronic Diseases.</title>
        <authorList>
            <person name="Tisza M.J."/>
            <person name="Buck C.B."/>
        </authorList>
    </citation>
    <scope>NUCLEOTIDE SEQUENCE</scope>
    <source>
        <strain evidence="1">CtRlz6</strain>
    </source>
</reference>
<protein>
    <submittedName>
        <fullName evidence="1">Head to tail adaptor</fullName>
    </submittedName>
</protein>
<name>A0A8S5LDT7_9CAUD</name>
<dbReference type="EMBL" id="BK014691">
    <property type="protein sequence ID" value="DAD68057.1"/>
    <property type="molecule type" value="Genomic_DNA"/>
</dbReference>